<keyword evidence="3" id="KW-1185">Reference proteome</keyword>
<proteinExistence type="predicted"/>
<evidence type="ECO:0000256" key="1">
    <source>
        <dbReference type="SAM" id="MobiDB-lite"/>
    </source>
</evidence>
<dbReference type="Proteomes" id="UP001321473">
    <property type="component" value="Unassembled WGS sequence"/>
</dbReference>
<dbReference type="AlphaFoldDB" id="A0AAQ4FCD0"/>
<feature type="region of interest" description="Disordered" evidence="1">
    <location>
        <begin position="1"/>
        <end position="41"/>
    </location>
</feature>
<sequence length="156" mass="16838">MEPSTTMRGESLGYRSPSAVGTKTPSPVTSPSQSGTATPGALLSGSVDQNSWSAVQESVYIVIGHGRYQYRVLLCGILATTVSLLHILSDQLLVRPVDHWCRPPDDLRDLSADAWKNMSIPVGADVTFSKCTTYDRAVVHLGGEASEAARIEYEEK</sequence>
<gene>
    <name evidence="2" type="ORF">V5799_008761</name>
</gene>
<organism evidence="2 3">
    <name type="scientific">Amblyomma americanum</name>
    <name type="common">Lone star tick</name>
    <dbReference type="NCBI Taxonomy" id="6943"/>
    <lineage>
        <taxon>Eukaryota</taxon>
        <taxon>Metazoa</taxon>
        <taxon>Ecdysozoa</taxon>
        <taxon>Arthropoda</taxon>
        <taxon>Chelicerata</taxon>
        <taxon>Arachnida</taxon>
        <taxon>Acari</taxon>
        <taxon>Parasitiformes</taxon>
        <taxon>Ixodida</taxon>
        <taxon>Ixodoidea</taxon>
        <taxon>Ixodidae</taxon>
        <taxon>Amblyomminae</taxon>
        <taxon>Amblyomma</taxon>
    </lineage>
</organism>
<comment type="caution">
    <text evidence="2">The sequence shown here is derived from an EMBL/GenBank/DDBJ whole genome shotgun (WGS) entry which is preliminary data.</text>
</comment>
<accession>A0AAQ4FCD0</accession>
<reference evidence="2 3" key="1">
    <citation type="journal article" date="2023" name="Arcadia Sci">
        <title>De novo assembly of a long-read Amblyomma americanum tick genome.</title>
        <authorList>
            <person name="Chou S."/>
            <person name="Poskanzer K.E."/>
            <person name="Rollins M."/>
            <person name="Thuy-Boun P.S."/>
        </authorList>
    </citation>
    <scope>NUCLEOTIDE SEQUENCE [LARGE SCALE GENOMIC DNA]</scope>
    <source>
        <strain evidence="2">F_SG_1</strain>
        <tissue evidence="2">Salivary glands</tissue>
    </source>
</reference>
<feature type="compositionally biased region" description="Polar residues" evidence="1">
    <location>
        <begin position="19"/>
        <end position="37"/>
    </location>
</feature>
<evidence type="ECO:0000313" key="3">
    <source>
        <dbReference type="Proteomes" id="UP001321473"/>
    </source>
</evidence>
<evidence type="ECO:0000313" key="2">
    <source>
        <dbReference type="EMBL" id="KAK8784877.1"/>
    </source>
</evidence>
<protein>
    <submittedName>
        <fullName evidence="2">Uncharacterized protein</fullName>
    </submittedName>
</protein>
<dbReference type="EMBL" id="JARKHS020004168">
    <property type="protein sequence ID" value="KAK8784877.1"/>
    <property type="molecule type" value="Genomic_DNA"/>
</dbReference>
<name>A0AAQ4FCD0_AMBAM</name>